<evidence type="ECO:0000313" key="15">
    <source>
        <dbReference type="EMBL" id="KAJ6216769.1"/>
    </source>
</evidence>
<dbReference type="InterPro" id="IPR043640">
    <property type="entry name" value="AF4/FMR2_CHD"/>
</dbReference>
<feature type="compositionally biased region" description="Low complexity" evidence="13">
    <location>
        <begin position="348"/>
        <end position="358"/>
    </location>
</feature>
<evidence type="ECO:0000256" key="10">
    <source>
        <dbReference type="ARBA" id="ARBA00023242"/>
    </source>
</evidence>
<evidence type="ECO:0000256" key="5">
    <source>
        <dbReference type="ARBA" id="ARBA00022553"/>
    </source>
</evidence>
<feature type="compositionally biased region" description="Low complexity" evidence="13">
    <location>
        <begin position="546"/>
        <end position="576"/>
    </location>
</feature>
<keyword evidence="9" id="KW-0804">Transcription</keyword>
<feature type="compositionally biased region" description="Low complexity" evidence="13">
    <location>
        <begin position="985"/>
        <end position="996"/>
    </location>
</feature>
<feature type="region of interest" description="Disordered" evidence="13">
    <location>
        <begin position="939"/>
        <end position="996"/>
    </location>
</feature>
<dbReference type="AlphaFoldDB" id="A0A9Q0M0Q4"/>
<keyword evidence="4" id="KW-0217">Developmental protein</keyword>
<comment type="subcellular location">
    <subcellularLocation>
        <location evidence="1">Nucleus</location>
    </subcellularLocation>
</comment>
<evidence type="ECO:0000256" key="9">
    <source>
        <dbReference type="ARBA" id="ARBA00023163"/>
    </source>
</evidence>
<evidence type="ECO:0000313" key="16">
    <source>
        <dbReference type="Proteomes" id="UP001142055"/>
    </source>
</evidence>
<feature type="domain" description="AF4/FMR2 C-terminal homology" evidence="14">
    <location>
        <begin position="1151"/>
        <end position="1238"/>
    </location>
</feature>
<feature type="compositionally biased region" description="Polar residues" evidence="13">
    <location>
        <begin position="463"/>
        <end position="490"/>
    </location>
</feature>
<feature type="compositionally biased region" description="Polar residues" evidence="13">
    <location>
        <begin position="637"/>
        <end position="647"/>
    </location>
</feature>
<dbReference type="Proteomes" id="UP001142055">
    <property type="component" value="Chromosome 3"/>
</dbReference>
<feature type="compositionally biased region" description="Polar residues" evidence="13">
    <location>
        <begin position="654"/>
        <end position="692"/>
    </location>
</feature>
<evidence type="ECO:0000256" key="2">
    <source>
        <dbReference type="ARBA" id="ARBA00007354"/>
    </source>
</evidence>
<sequence>MQNGTSGTAIIAQRERDRQRERERTKRAAVALQTTVPGMTGVELTATSGTLQECGKPSVYFGDPIYTGGDEDDDTVRKIKSVLGEFSDFANQVVSKPSMKPSIIDHPPLNVEIMSNSLNTVTTLTTTNTVSNMTNTTSTITSNTGNHISSREVNRRKVEQIFSEMKNPIEPLTGLDDLEDHTNPIGANGPASTSSVTSSCSSSSKKAYQPTSSSALYHHSSHSTTTTATTTATTNVDHTTHSTKTHLAAITNASAPRYTTSPSTKTNTSLVQFSDDDISDHHHQLTDASSNNKKRKITPTNVPQPPTSSTISANKSVKLSQSEASSSDSDDDDVSSSNEDDDSEDESNSSSSESSKSSNSDDEVHDSDRSKNSFNKPKGKTKTDKARKFDTKMDSLEIDDHDEPIVSNVLTPQSNNSSNNGLNGSEVSECPIPSSAGLGPPTNNINDNWDLDNFVELADKKTIYSNDTQPIESTGSSKRSTNLHGKNSSSRKGKTDQRHRIEKGSEKLKNNRNSKSKYHHRSSDIEEGEVTSDSSSDDDRTRTKCKTTTTNTVSHSRSLSSSSSTSSSSSSSSSDSPKPASFEPDDNDTPEPYDPSGRIDLKSCNTSTMFGKSSNLSKYTIPKADKTRKAGRRPSPHSASNESTSHLSPPRGSKSLSITANNSKQRRSATPTKLSTNHKSTPSNQRYSSATKSAIADALFDDPPHKSSKSTKLSNVKDRDSCSQTTKSILKSEDNLRTKVKSLKSEPESLLVNNQENIDHQSLAKGKSNKRSNASTNQETNEPKKKNMINSETNHCSKQLNFDSVDSKSNGNLDNNFIVSLNIKRLNRVPCVDRNGNFNSTTSTNNSNQNFTSFPNNKKESKKASIESNKSQPSSNNDKATNKSEKNVSSSSKKKKDQSSTYSEPKTLLVNIPLGTKKSSTNGTISNTIANINERLNKKSSVQLKEEPTDHQFVRDYHSRLSSTPPSTSNTNHKSSPMVKATTNSSSSSVASPSNSLKITNLFSPMSSGEARNKARSLKRIADREQDRYQQMSHYIESVIYFIQCGQQLEREQKRESDSTDQSLVMYKETLTLLRSITLKFTKSSLVRIGSNGQPEYTSTDIKLIVFAHRCQVLLMLRIARMRSKEIHDNKEMINAYLSDSSIQPFLLNQTSRDSTQPLSIPTNTLQIFSRQINLLQNYQFAIDLWTKAEAMIEKNSNCKDYFQQLSNSDVGHLTLSSPFDHLINYTLNGIKNLNLSSSGTIMTPIT</sequence>
<accession>A0A9Q0M0Q4</accession>
<keyword evidence="7" id="KW-0805">Transcription regulation</keyword>
<feature type="region of interest" description="Disordered" evidence="13">
    <location>
        <begin position="744"/>
        <end position="790"/>
    </location>
</feature>
<comment type="function">
    <text evidence="11">Has a role in transcriptional regulation. Acts in parallel with the Ras/MAPK and the PI3K/PKB pathways in the control of cell identity and cellular growth. Essential for regulation of the cytoskeleton and cell growth but not for cell proliferation or growth rate. Required specifically for the microtubule-based basal transport of lipid droplets. Plays a partially redundant function downstream of Raf in cell fate specification in the developing eye. Pair-rule protein that regulates embryonic cellularization, gastrulation and segmentation.</text>
</comment>
<feature type="compositionally biased region" description="Basic residues" evidence="13">
    <location>
        <begin position="510"/>
        <end position="520"/>
    </location>
</feature>
<keyword evidence="10" id="KW-0539">Nucleus</keyword>
<evidence type="ECO:0000256" key="8">
    <source>
        <dbReference type="ARBA" id="ARBA00023125"/>
    </source>
</evidence>
<feature type="compositionally biased region" description="Low complexity" evidence="13">
    <location>
        <begin position="962"/>
        <end position="977"/>
    </location>
</feature>
<dbReference type="GO" id="GO:0032783">
    <property type="term" value="C:super elongation complex"/>
    <property type="evidence" value="ECO:0007669"/>
    <property type="project" value="TreeGrafter"/>
</dbReference>
<evidence type="ECO:0000256" key="4">
    <source>
        <dbReference type="ARBA" id="ARBA00022473"/>
    </source>
</evidence>
<keyword evidence="8" id="KW-0238">DNA-binding</keyword>
<gene>
    <name evidence="15" type="ORF">RDWZM_007926</name>
</gene>
<dbReference type="Pfam" id="PF18876">
    <property type="entry name" value="AFF4_CHD"/>
    <property type="match status" value="2"/>
</dbReference>
<feature type="compositionally biased region" description="Polar residues" evidence="13">
    <location>
        <begin position="866"/>
        <end position="879"/>
    </location>
</feature>
<feature type="compositionally biased region" description="Low complexity" evidence="13">
    <location>
        <begin position="192"/>
        <end position="204"/>
    </location>
</feature>
<dbReference type="PANTHER" id="PTHR10528">
    <property type="entry name" value="AF4/FMR2 FAMILY MEMBER"/>
    <property type="match status" value="1"/>
</dbReference>
<proteinExistence type="inferred from homology"/>
<dbReference type="GO" id="GO:0007366">
    <property type="term" value="P:periodic partitioning by pair rule gene"/>
    <property type="evidence" value="ECO:0007669"/>
    <property type="project" value="UniProtKB-KW"/>
</dbReference>
<feature type="compositionally biased region" description="Basic and acidic residues" evidence="13">
    <location>
        <begin position="381"/>
        <end position="395"/>
    </location>
</feature>
<evidence type="ECO:0000256" key="11">
    <source>
        <dbReference type="ARBA" id="ARBA00024653"/>
    </source>
</evidence>
<feature type="compositionally biased region" description="Polar residues" evidence="13">
    <location>
        <begin position="603"/>
        <end position="618"/>
    </location>
</feature>
<reference evidence="15" key="1">
    <citation type="submission" date="2022-12" db="EMBL/GenBank/DDBJ databases">
        <title>Genome assemblies of Blomia tropicalis.</title>
        <authorList>
            <person name="Cui Y."/>
        </authorList>
    </citation>
    <scope>NUCLEOTIDE SEQUENCE</scope>
    <source>
        <tissue evidence="15">Adult mites</tissue>
    </source>
</reference>
<name>A0A9Q0M0Q4_BLOTA</name>
<evidence type="ECO:0000259" key="14">
    <source>
        <dbReference type="Pfam" id="PF18876"/>
    </source>
</evidence>
<comment type="caution">
    <text evidence="15">The sequence shown here is derived from an EMBL/GenBank/DDBJ whole genome shotgun (WGS) entry which is preliminary data.</text>
</comment>
<evidence type="ECO:0000256" key="13">
    <source>
        <dbReference type="SAM" id="MobiDB-lite"/>
    </source>
</evidence>
<feature type="compositionally biased region" description="Polar residues" evidence="13">
    <location>
        <begin position="307"/>
        <end position="319"/>
    </location>
</feature>
<evidence type="ECO:0000256" key="12">
    <source>
        <dbReference type="ARBA" id="ARBA00032149"/>
    </source>
</evidence>
<feature type="compositionally biased region" description="Low complexity" evidence="13">
    <location>
        <begin position="211"/>
        <end position="237"/>
    </location>
</feature>
<feature type="compositionally biased region" description="Basic and acidic residues" evidence="13">
    <location>
        <begin position="493"/>
        <end position="509"/>
    </location>
</feature>
<feature type="region of interest" description="Disordered" evidence="13">
    <location>
        <begin position="167"/>
        <end position="243"/>
    </location>
</feature>
<feature type="compositionally biased region" description="Acidic residues" evidence="13">
    <location>
        <begin position="328"/>
        <end position="347"/>
    </location>
</feature>
<dbReference type="GO" id="GO:0010468">
    <property type="term" value="P:regulation of gene expression"/>
    <property type="evidence" value="ECO:0007669"/>
    <property type="project" value="InterPro"/>
</dbReference>
<keyword evidence="16" id="KW-1185">Reference proteome</keyword>
<feature type="region of interest" description="Disordered" evidence="13">
    <location>
        <begin position="837"/>
        <end position="904"/>
    </location>
</feature>
<keyword evidence="5" id="KW-0597">Phosphoprotein</keyword>
<feature type="domain" description="AF4/FMR2 C-terminal homology" evidence="14">
    <location>
        <begin position="1014"/>
        <end position="1141"/>
    </location>
</feature>
<feature type="compositionally biased region" description="Low complexity" evidence="13">
    <location>
        <begin position="837"/>
        <end position="856"/>
    </location>
</feature>
<dbReference type="PANTHER" id="PTHR10528:SF17">
    <property type="entry name" value="AF4_FMR2 FAMILY MEMBER LILLI"/>
    <property type="match status" value="1"/>
</dbReference>
<evidence type="ECO:0000256" key="1">
    <source>
        <dbReference type="ARBA" id="ARBA00004123"/>
    </source>
</evidence>
<evidence type="ECO:0000256" key="7">
    <source>
        <dbReference type="ARBA" id="ARBA00023015"/>
    </source>
</evidence>
<protein>
    <recommendedName>
        <fullName evidence="3">AF4/FMR2 family member lilli</fullName>
    </recommendedName>
    <alternativeName>
        <fullName evidence="12">Protein lilliputian</fullName>
    </alternativeName>
</protein>
<dbReference type="GO" id="GO:0003677">
    <property type="term" value="F:DNA binding"/>
    <property type="evidence" value="ECO:0007669"/>
    <property type="project" value="UniProtKB-KW"/>
</dbReference>
<dbReference type="InterPro" id="IPR007797">
    <property type="entry name" value="AF4/FMR2"/>
</dbReference>
<dbReference type="OMA" id="CIFSPME"/>
<keyword evidence="6" id="KW-0562">Pair-rule protein</keyword>
<comment type="similarity">
    <text evidence="2">Belongs to the AF4 family.</text>
</comment>
<evidence type="ECO:0000256" key="3">
    <source>
        <dbReference type="ARBA" id="ARBA00021888"/>
    </source>
</evidence>
<evidence type="ECO:0000256" key="6">
    <source>
        <dbReference type="ARBA" id="ARBA00022788"/>
    </source>
</evidence>
<organism evidence="15 16">
    <name type="scientific">Blomia tropicalis</name>
    <name type="common">Mite</name>
    <dbReference type="NCBI Taxonomy" id="40697"/>
    <lineage>
        <taxon>Eukaryota</taxon>
        <taxon>Metazoa</taxon>
        <taxon>Ecdysozoa</taxon>
        <taxon>Arthropoda</taxon>
        <taxon>Chelicerata</taxon>
        <taxon>Arachnida</taxon>
        <taxon>Acari</taxon>
        <taxon>Acariformes</taxon>
        <taxon>Sarcoptiformes</taxon>
        <taxon>Astigmata</taxon>
        <taxon>Glycyphagoidea</taxon>
        <taxon>Echimyopodidae</taxon>
        <taxon>Blomia</taxon>
    </lineage>
</organism>
<feature type="region of interest" description="Disordered" evidence="13">
    <location>
        <begin position="280"/>
        <end position="449"/>
    </location>
</feature>
<feature type="region of interest" description="Disordered" evidence="13">
    <location>
        <begin position="1"/>
        <end position="23"/>
    </location>
</feature>
<feature type="region of interest" description="Disordered" evidence="13">
    <location>
        <begin position="462"/>
        <end position="729"/>
    </location>
</feature>
<feature type="compositionally biased region" description="Basic and acidic residues" evidence="13">
    <location>
        <begin position="944"/>
        <end position="959"/>
    </location>
</feature>
<dbReference type="EMBL" id="JAPWDV010000003">
    <property type="protein sequence ID" value="KAJ6216769.1"/>
    <property type="molecule type" value="Genomic_DNA"/>
</dbReference>
<feature type="compositionally biased region" description="Polar residues" evidence="13">
    <location>
        <begin position="771"/>
        <end position="780"/>
    </location>
</feature>
<feature type="compositionally biased region" description="Low complexity" evidence="13">
    <location>
        <begin position="414"/>
        <end position="429"/>
    </location>
</feature>
<feature type="compositionally biased region" description="Basic and acidic residues" evidence="13">
    <location>
        <begin position="13"/>
        <end position="23"/>
    </location>
</feature>